<dbReference type="HOGENOM" id="CLU_2361780_0_0_1"/>
<dbReference type="OrthoDB" id="6357437at2759"/>
<dbReference type="KEGG" id="cqu:CpipJ_CPIJ002771"/>
<dbReference type="eggNOG" id="ENOG502T9C5">
    <property type="taxonomic scope" value="Eukaryota"/>
</dbReference>
<protein>
    <submittedName>
        <fullName evidence="1 2">Cystatin-like protein</fullName>
    </submittedName>
</protein>
<dbReference type="InParanoid" id="B0W6M0"/>
<reference evidence="2" key="2">
    <citation type="submission" date="2020-05" db="UniProtKB">
        <authorList>
            <consortium name="EnsemblMetazoa"/>
        </authorList>
    </citation>
    <scope>IDENTIFICATION</scope>
    <source>
        <strain evidence="2">JHB</strain>
    </source>
</reference>
<reference evidence="1" key="1">
    <citation type="submission" date="2007-03" db="EMBL/GenBank/DDBJ databases">
        <title>Annotation of Culex pipiens quinquefasciatus.</title>
        <authorList>
            <consortium name="The Broad Institute Genome Sequencing Platform"/>
            <person name="Atkinson P.W."/>
            <person name="Hemingway J."/>
            <person name="Christensen B.M."/>
            <person name="Higgs S."/>
            <person name="Kodira C."/>
            <person name="Hannick L."/>
            <person name="Megy K."/>
            <person name="O'Leary S."/>
            <person name="Pearson M."/>
            <person name="Haas B.J."/>
            <person name="Mauceli E."/>
            <person name="Wortman J.R."/>
            <person name="Lee N.H."/>
            <person name="Guigo R."/>
            <person name="Stanke M."/>
            <person name="Alvarado L."/>
            <person name="Amedeo P."/>
            <person name="Antoine C.H."/>
            <person name="Arensburger P."/>
            <person name="Bidwell S.L."/>
            <person name="Crawford M."/>
            <person name="Camaro F."/>
            <person name="Devon K."/>
            <person name="Engels R."/>
            <person name="Hammond M."/>
            <person name="Howarth C."/>
            <person name="Koehrsen M."/>
            <person name="Lawson D."/>
            <person name="Montgomery P."/>
            <person name="Nene V."/>
            <person name="Nusbaum C."/>
            <person name="Puiu D."/>
            <person name="Romero-Severson J."/>
            <person name="Severson D.W."/>
            <person name="Shumway M."/>
            <person name="Sisk P."/>
            <person name="Stolte C."/>
            <person name="Zeng Q."/>
            <person name="Eisenstadt E."/>
            <person name="Fraser-Liggett C."/>
            <person name="Strausberg R."/>
            <person name="Galagan J."/>
            <person name="Birren B."/>
            <person name="Collins F.H."/>
        </authorList>
    </citation>
    <scope>NUCLEOTIDE SEQUENCE [LARGE SCALE GENOMIC DNA]</scope>
    <source>
        <strain evidence="1">JHB</strain>
    </source>
</reference>
<dbReference type="FunCoup" id="B0W6M0">
    <property type="interactions" value="1"/>
</dbReference>
<dbReference type="OMA" id="KITVWER"/>
<organism>
    <name type="scientific">Culex quinquefasciatus</name>
    <name type="common">Southern house mosquito</name>
    <name type="synonym">Culex pungens</name>
    <dbReference type="NCBI Taxonomy" id="7176"/>
    <lineage>
        <taxon>Eukaryota</taxon>
        <taxon>Metazoa</taxon>
        <taxon>Ecdysozoa</taxon>
        <taxon>Arthropoda</taxon>
        <taxon>Hexapoda</taxon>
        <taxon>Insecta</taxon>
        <taxon>Pterygota</taxon>
        <taxon>Neoptera</taxon>
        <taxon>Endopterygota</taxon>
        <taxon>Diptera</taxon>
        <taxon>Nematocera</taxon>
        <taxon>Culicoidea</taxon>
        <taxon>Culicidae</taxon>
        <taxon>Culicinae</taxon>
        <taxon>Culicini</taxon>
        <taxon>Culex</taxon>
        <taxon>Culex</taxon>
    </lineage>
</organism>
<dbReference type="Gene3D" id="3.10.450.10">
    <property type="match status" value="1"/>
</dbReference>
<keyword evidence="3" id="KW-1185">Reference proteome</keyword>
<dbReference type="VEuPathDB" id="VectorBase:CPIJ002771"/>
<dbReference type="InterPro" id="IPR046350">
    <property type="entry name" value="Cystatin_sf"/>
</dbReference>
<dbReference type="EMBL" id="DS231848">
    <property type="protein sequence ID" value="EDS36694.1"/>
    <property type="molecule type" value="Genomic_DNA"/>
</dbReference>
<evidence type="ECO:0000313" key="1">
    <source>
        <dbReference type="EMBL" id="EDS36694.1"/>
    </source>
</evidence>
<evidence type="ECO:0000313" key="3">
    <source>
        <dbReference type="Proteomes" id="UP000002320"/>
    </source>
</evidence>
<gene>
    <name evidence="2" type="primary">6033966</name>
    <name evidence="1" type="ORF">CpipJ_CPIJ002771</name>
</gene>
<name>B0W6M0_CULQU</name>
<dbReference type="EnsemblMetazoa" id="CPIJ002771-RA">
    <property type="protein sequence ID" value="CPIJ002771-PA"/>
    <property type="gene ID" value="CPIJ002771"/>
</dbReference>
<dbReference type="VEuPathDB" id="VectorBase:CQUJHB002090"/>
<dbReference type="AlphaFoldDB" id="B0W6M0"/>
<accession>B0W6M0</accession>
<sequence>MASPRAGGHREVENLDDPVHHEHIRAALATDHAGREYKLVRATTQVVAGSLHTYYIHFDGDDEGELYKITAWSRPWLKEPTEALQVTFVGKHVEKE</sequence>
<dbReference type="Proteomes" id="UP000002320">
    <property type="component" value="Unassembled WGS sequence"/>
</dbReference>
<dbReference type="SUPFAM" id="SSF54403">
    <property type="entry name" value="Cystatin/monellin"/>
    <property type="match status" value="1"/>
</dbReference>
<evidence type="ECO:0000313" key="2">
    <source>
        <dbReference type="EnsemblMetazoa" id="CPIJ002771-PA"/>
    </source>
</evidence>
<proteinExistence type="predicted"/>